<comment type="similarity">
    <text evidence="2 11">Belongs to the ABC-2 integral membrane protein family.</text>
</comment>
<dbReference type="InterPro" id="IPR013525">
    <property type="entry name" value="ABC2_TM"/>
</dbReference>
<dbReference type="Pfam" id="PF01061">
    <property type="entry name" value="ABC2_membrane"/>
    <property type="match status" value="1"/>
</dbReference>
<dbReference type="EMBL" id="RDQL01000006">
    <property type="protein sequence ID" value="RMX00255.1"/>
    <property type="molecule type" value="Genomic_DNA"/>
</dbReference>
<dbReference type="GO" id="GO:0043190">
    <property type="term" value="C:ATP-binding cassette (ABC) transporter complex"/>
    <property type="evidence" value="ECO:0007669"/>
    <property type="project" value="InterPro"/>
</dbReference>
<dbReference type="PANTHER" id="PTHR30413:SF10">
    <property type="entry name" value="CAPSULE POLYSACCHARIDE EXPORT INNER-MEMBRANE PROTEIN CTRC"/>
    <property type="match status" value="1"/>
</dbReference>
<dbReference type="GO" id="GO:0140359">
    <property type="term" value="F:ABC-type transporter activity"/>
    <property type="evidence" value="ECO:0007669"/>
    <property type="project" value="InterPro"/>
</dbReference>
<feature type="transmembrane region" description="Helical" evidence="11">
    <location>
        <begin position="227"/>
        <end position="246"/>
    </location>
</feature>
<name>A0A3M6QBL9_9BURK</name>
<evidence type="ECO:0000259" key="12">
    <source>
        <dbReference type="PROSITE" id="PS51012"/>
    </source>
</evidence>
<evidence type="ECO:0000256" key="4">
    <source>
        <dbReference type="ARBA" id="ARBA00022475"/>
    </source>
</evidence>
<gene>
    <name evidence="14" type="ORF">EBQ25_06280</name>
    <name evidence="13" type="ORF">EBQ26_10075</name>
</gene>
<evidence type="ECO:0000313" key="16">
    <source>
        <dbReference type="Proteomes" id="UP000267521"/>
    </source>
</evidence>
<feature type="transmembrane region" description="Helical" evidence="11">
    <location>
        <begin position="25"/>
        <end position="46"/>
    </location>
</feature>
<feature type="transmembrane region" description="Helical" evidence="11">
    <location>
        <begin position="98"/>
        <end position="127"/>
    </location>
</feature>
<feature type="transmembrane region" description="Helical" evidence="11">
    <location>
        <begin position="58"/>
        <end position="78"/>
    </location>
</feature>
<evidence type="ECO:0000313" key="13">
    <source>
        <dbReference type="EMBL" id="RMW96098.1"/>
    </source>
</evidence>
<keyword evidence="3 11" id="KW-0813">Transport</keyword>
<evidence type="ECO:0000256" key="10">
    <source>
        <dbReference type="ARBA" id="ARBA00023136"/>
    </source>
</evidence>
<keyword evidence="10 11" id="KW-0472">Membrane</keyword>
<comment type="subcellular location">
    <subcellularLocation>
        <location evidence="11">Cell inner membrane</location>
        <topology evidence="11">Multi-pass membrane protein</topology>
    </subcellularLocation>
    <subcellularLocation>
        <location evidence="1">Cell membrane</location>
        <topology evidence="1">Multi-pass membrane protein</topology>
    </subcellularLocation>
</comment>
<feature type="transmembrane region" description="Helical" evidence="11">
    <location>
        <begin position="195"/>
        <end position="215"/>
    </location>
</feature>
<evidence type="ECO:0000256" key="6">
    <source>
        <dbReference type="ARBA" id="ARBA00022692"/>
    </source>
</evidence>
<evidence type="ECO:0000256" key="1">
    <source>
        <dbReference type="ARBA" id="ARBA00004651"/>
    </source>
</evidence>
<keyword evidence="7" id="KW-0972">Capsule biogenesis/degradation</keyword>
<dbReference type="RefSeq" id="WP_122238894.1">
    <property type="nucleotide sequence ID" value="NZ_RDQL01000006.1"/>
</dbReference>
<dbReference type="PROSITE" id="PS51012">
    <property type="entry name" value="ABC_TM2"/>
    <property type="match status" value="1"/>
</dbReference>
<keyword evidence="8 11" id="KW-1133">Transmembrane helix</keyword>
<evidence type="ECO:0000313" key="14">
    <source>
        <dbReference type="EMBL" id="RMX00255.1"/>
    </source>
</evidence>
<dbReference type="GO" id="GO:0015774">
    <property type="term" value="P:polysaccharide transport"/>
    <property type="evidence" value="ECO:0007669"/>
    <property type="project" value="UniProtKB-KW"/>
</dbReference>
<comment type="caution">
    <text evidence="14">The sequence shown here is derived from an EMBL/GenBank/DDBJ whole genome shotgun (WGS) entry which is preliminary data.</text>
</comment>
<proteinExistence type="inferred from homology"/>
<feature type="transmembrane region" description="Helical" evidence="11">
    <location>
        <begin position="139"/>
        <end position="165"/>
    </location>
</feature>
<dbReference type="PRINTS" id="PR00164">
    <property type="entry name" value="ABC2TRNSPORT"/>
</dbReference>
<accession>A0A3M6QBL9</accession>
<keyword evidence="15" id="KW-1185">Reference proteome</keyword>
<evidence type="ECO:0000256" key="8">
    <source>
        <dbReference type="ARBA" id="ARBA00022989"/>
    </source>
</evidence>
<evidence type="ECO:0000256" key="9">
    <source>
        <dbReference type="ARBA" id="ARBA00023047"/>
    </source>
</evidence>
<evidence type="ECO:0000313" key="15">
    <source>
        <dbReference type="Proteomes" id="UP000267035"/>
    </source>
</evidence>
<dbReference type="Proteomes" id="UP000267521">
    <property type="component" value="Unassembled WGS sequence"/>
</dbReference>
<protein>
    <recommendedName>
        <fullName evidence="11">Transport permease protein</fullName>
    </recommendedName>
</protein>
<organism evidence="14 15">
    <name type="scientific">Allofranklinella schreckenbergeri</name>
    <dbReference type="NCBI Taxonomy" id="1076744"/>
    <lineage>
        <taxon>Bacteria</taxon>
        <taxon>Pseudomonadati</taxon>
        <taxon>Pseudomonadota</taxon>
        <taxon>Betaproteobacteria</taxon>
        <taxon>Burkholderiales</taxon>
        <taxon>Comamonadaceae</taxon>
        <taxon>Allofranklinella</taxon>
    </lineage>
</organism>
<evidence type="ECO:0000256" key="11">
    <source>
        <dbReference type="RuleBase" id="RU361157"/>
    </source>
</evidence>
<evidence type="ECO:0000256" key="7">
    <source>
        <dbReference type="ARBA" id="ARBA00022903"/>
    </source>
</evidence>
<dbReference type="AlphaFoldDB" id="A0A3M6QBL9"/>
<dbReference type="GO" id="GO:0015920">
    <property type="term" value="P:lipopolysaccharide transport"/>
    <property type="evidence" value="ECO:0007669"/>
    <property type="project" value="TreeGrafter"/>
</dbReference>
<dbReference type="EMBL" id="RDQM01000013">
    <property type="protein sequence ID" value="RMW96098.1"/>
    <property type="molecule type" value="Genomic_DNA"/>
</dbReference>
<evidence type="ECO:0000256" key="3">
    <source>
        <dbReference type="ARBA" id="ARBA00022448"/>
    </source>
</evidence>
<evidence type="ECO:0000256" key="5">
    <source>
        <dbReference type="ARBA" id="ARBA00022597"/>
    </source>
</evidence>
<reference evidence="15 16" key="1">
    <citation type="submission" date="2018-10" db="EMBL/GenBank/DDBJ databases">
        <title>Comamonadaceae CDC group NO-1 genome sequencing and assembly.</title>
        <authorList>
            <person name="Bernier A.-M."/>
            <person name="Bernard K."/>
        </authorList>
    </citation>
    <scope>NUCLEOTIDE SEQUENCE [LARGE SCALE GENOMIC DNA]</scope>
    <source>
        <strain evidence="14 15">NML161473</strain>
        <strain evidence="13 16">NML970147</strain>
    </source>
</reference>
<keyword evidence="9" id="KW-0625">Polysaccharide transport</keyword>
<dbReference type="InterPro" id="IPR000412">
    <property type="entry name" value="ABC_2_transport"/>
</dbReference>
<dbReference type="PANTHER" id="PTHR30413">
    <property type="entry name" value="INNER MEMBRANE TRANSPORT PERMEASE"/>
    <property type="match status" value="1"/>
</dbReference>
<keyword evidence="4 11" id="KW-1003">Cell membrane</keyword>
<dbReference type="InterPro" id="IPR047817">
    <property type="entry name" value="ABC2_TM_bact-type"/>
</dbReference>
<keyword evidence="5" id="KW-0762">Sugar transport</keyword>
<dbReference type="Proteomes" id="UP000267035">
    <property type="component" value="Unassembled WGS sequence"/>
</dbReference>
<accession>A0A3M6Q1B0</accession>
<evidence type="ECO:0000256" key="2">
    <source>
        <dbReference type="ARBA" id="ARBA00007783"/>
    </source>
</evidence>
<sequence length="257" mass="28399">MNPALLWNFARQEIVDRYAGSALGFAWAFVQPIVTLFIFVVIFGQIMGARLPGHTNAYGYSIYLIAGMLPWLAFANTLSRTATVFQDKKGVLSKIGGLSLPTLPVFIVLAESITFLISLGLFLAFLLVSQQPVKPALLLLPWVFLIQQMLALGLGLILAVLHVFLRDVREFTAILVQLWFWLTPIVWTPQALPPALYKLLLAINPVAPLISAYHAMFVPGLTPDYNALTITALLAGGVLALGYVFVKRMEKDVRDFL</sequence>
<feature type="domain" description="ABC transmembrane type-2" evidence="12">
    <location>
        <begin position="23"/>
        <end position="249"/>
    </location>
</feature>
<keyword evidence="6 11" id="KW-0812">Transmembrane</keyword>